<dbReference type="Pfam" id="PF03466">
    <property type="entry name" value="LysR_substrate"/>
    <property type="match status" value="1"/>
</dbReference>
<dbReference type="EMBL" id="VFPH01000001">
    <property type="protein sequence ID" value="TQM45152.1"/>
    <property type="molecule type" value="Genomic_DNA"/>
</dbReference>
<dbReference type="FunFam" id="1.10.10.10:FF:000001">
    <property type="entry name" value="LysR family transcriptional regulator"/>
    <property type="match status" value="1"/>
</dbReference>
<comment type="similarity">
    <text evidence="1">Belongs to the LysR transcriptional regulatory family.</text>
</comment>
<dbReference type="Proteomes" id="UP000319818">
    <property type="component" value="Unassembled WGS sequence"/>
</dbReference>
<evidence type="ECO:0000256" key="1">
    <source>
        <dbReference type="ARBA" id="ARBA00009437"/>
    </source>
</evidence>
<dbReference type="GO" id="GO:0003700">
    <property type="term" value="F:DNA-binding transcription factor activity"/>
    <property type="evidence" value="ECO:0007669"/>
    <property type="project" value="InterPro"/>
</dbReference>
<keyword evidence="3 6" id="KW-0238">DNA-binding</keyword>
<comment type="caution">
    <text evidence="6">The sequence shown here is derived from an EMBL/GenBank/DDBJ whole genome shotgun (WGS) entry which is preliminary data.</text>
</comment>
<sequence length="313" mass="33514">MLLLMDTRIPLRRLEVFCLVVDEGGVTRAAERLLVAQPGVSAQLRSLEKALGAALFVRAGSKVALTEAGDRLYHWAKEVLAGGAQVQRDIDDLARGVAGSLRVASSMAIGTYLLPPLMTQLRKDRPGADITVHISEPAAALRAAEIGEVDFSVTTWLDDPGPETLHAEKLWEEPLVLCAAPHGPPSVDSVDLAEVATLPLVGVPSGVAFHKMLHDQLRRHGIGELPTVIRLGHAEAIKQAVALNGWVCLASAYCVADDVTAGRLRTVRIRDATLVEGIGLYHRTAKYFSPLQDAALGALRQTADAKRRATSTV</sequence>
<evidence type="ECO:0000256" key="2">
    <source>
        <dbReference type="ARBA" id="ARBA00023015"/>
    </source>
</evidence>
<dbReference type="PROSITE" id="PS50931">
    <property type="entry name" value="HTH_LYSR"/>
    <property type="match status" value="1"/>
</dbReference>
<dbReference type="CDD" id="cd05466">
    <property type="entry name" value="PBP2_LTTR_substrate"/>
    <property type="match status" value="1"/>
</dbReference>
<reference evidence="6 7" key="1">
    <citation type="submission" date="2019-06" db="EMBL/GenBank/DDBJ databases">
        <title>Sequencing the genomes of 1000 actinobacteria strains.</title>
        <authorList>
            <person name="Klenk H.-P."/>
        </authorList>
    </citation>
    <scope>NUCLEOTIDE SEQUENCE [LARGE SCALE GENOMIC DNA]</scope>
    <source>
        <strain evidence="6 7">DSM 45511</strain>
    </source>
</reference>
<dbReference type="InterPro" id="IPR000847">
    <property type="entry name" value="LysR_HTH_N"/>
</dbReference>
<dbReference type="Pfam" id="PF00126">
    <property type="entry name" value="HTH_1"/>
    <property type="match status" value="1"/>
</dbReference>
<dbReference type="InterPro" id="IPR036388">
    <property type="entry name" value="WH-like_DNA-bd_sf"/>
</dbReference>
<evidence type="ECO:0000256" key="4">
    <source>
        <dbReference type="ARBA" id="ARBA00023163"/>
    </source>
</evidence>
<dbReference type="SUPFAM" id="SSF46785">
    <property type="entry name" value="Winged helix' DNA-binding domain"/>
    <property type="match status" value="1"/>
</dbReference>
<keyword evidence="7" id="KW-1185">Reference proteome</keyword>
<keyword evidence="4" id="KW-0804">Transcription</keyword>
<accession>A0A543GGE9</accession>
<dbReference type="InterPro" id="IPR050950">
    <property type="entry name" value="HTH-type_LysR_regulators"/>
</dbReference>
<keyword evidence="2" id="KW-0805">Transcription regulation</keyword>
<evidence type="ECO:0000313" key="6">
    <source>
        <dbReference type="EMBL" id="TQM45152.1"/>
    </source>
</evidence>
<dbReference type="InterPro" id="IPR005119">
    <property type="entry name" value="LysR_subst-bd"/>
</dbReference>
<protein>
    <submittedName>
        <fullName evidence="6">DNA-binding transcriptional LysR family regulator</fullName>
    </submittedName>
</protein>
<proteinExistence type="inferred from homology"/>
<evidence type="ECO:0000256" key="3">
    <source>
        <dbReference type="ARBA" id="ARBA00023125"/>
    </source>
</evidence>
<dbReference type="InterPro" id="IPR036390">
    <property type="entry name" value="WH_DNA-bd_sf"/>
</dbReference>
<name>A0A543GGE9_9PSEU</name>
<dbReference type="Gene3D" id="1.10.10.10">
    <property type="entry name" value="Winged helix-like DNA-binding domain superfamily/Winged helix DNA-binding domain"/>
    <property type="match status" value="1"/>
</dbReference>
<evidence type="ECO:0000259" key="5">
    <source>
        <dbReference type="PROSITE" id="PS50931"/>
    </source>
</evidence>
<dbReference type="Gene3D" id="3.40.190.10">
    <property type="entry name" value="Periplasmic binding protein-like II"/>
    <property type="match status" value="2"/>
</dbReference>
<gene>
    <name evidence="6" type="ORF">FB388_2546</name>
</gene>
<dbReference type="GO" id="GO:0005829">
    <property type="term" value="C:cytosol"/>
    <property type="evidence" value="ECO:0007669"/>
    <property type="project" value="TreeGrafter"/>
</dbReference>
<dbReference type="AlphaFoldDB" id="A0A543GGE9"/>
<dbReference type="SUPFAM" id="SSF53850">
    <property type="entry name" value="Periplasmic binding protein-like II"/>
    <property type="match status" value="1"/>
</dbReference>
<feature type="domain" description="HTH lysR-type" evidence="5">
    <location>
        <begin position="9"/>
        <end position="66"/>
    </location>
</feature>
<dbReference type="PANTHER" id="PTHR30419">
    <property type="entry name" value="HTH-TYPE TRANSCRIPTIONAL REGULATOR YBHD"/>
    <property type="match status" value="1"/>
</dbReference>
<evidence type="ECO:0000313" key="7">
    <source>
        <dbReference type="Proteomes" id="UP000319818"/>
    </source>
</evidence>
<dbReference type="PRINTS" id="PR00039">
    <property type="entry name" value="HTHLYSR"/>
</dbReference>
<organism evidence="6 7">
    <name type="scientific">Pseudonocardia cypriaca</name>
    <dbReference type="NCBI Taxonomy" id="882449"/>
    <lineage>
        <taxon>Bacteria</taxon>
        <taxon>Bacillati</taxon>
        <taxon>Actinomycetota</taxon>
        <taxon>Actinomycetes</taxon>
        <taxon>Pseudonocardiales</taxon>
        <taxon>Pseudonocardiaceae</taxon>
        <taxon>Pseudonocardia</taxon>
    </lineage>
</organism>
<dbReference type="GO" id="GO:0003677">
    <property type="term" value="F:DNA binding"/>
    <property type="evidence" value="ECO:0007669"/>
    <property type="project" value="UniProtKB-KW"/>
</dbReference>